<dbReference type="AlphaFoldDB" id="A0A3N4YQ99"/>
<sequence>MNPHATRPAIELRGVSKTYMTGSGDLTVLKDVSISVGHGEHAAIVGPSGSGKSTMLSILGTLDQPTMGDVLVDDRSTGAMSDGERSELRSRSLGFVFQQFHLLPHVDAVGNVELGMLYSGLARAERRRRASEALERVGLAERLDHRPTQLSGGEQQRVAIARAIAHRPAVVLADEPTGALDQTTGQSIITLFRRLDDVALVVITHDENIAAGFRRRIKIRDGRIESDENVLPAVGRRDGSACPA</sequence>
<dbReference type="GO" id="GO:0005524">
    <property type="term" value="F:ATP binding"/>
    <property type="evidence" value="ECO:0007669"/>
    <property type="project" value="UniProtKB-KW"/>
</dbReference>
<reference evidence="5 6" key="1">
    <citation type="submission" date="2018-11" db="EMBL/GenBank/DDBJ databases">
        <title>Sequencing the genomes of 1000 actinobacteria strains.</title>
        <authorList>
            <person name="Klenk H.-P."/>
        </authorList>
    </citation>
    <scope>NUCLEOTIDE SEQUENCE [LARGE SCALE GENOMIC DNA]</scope>
    <source>
        <strain evidence="5 6">DSM 15700</strain>
    </source>
</reference>
<keyword evidence="6" id="KW-1185">Reference proteome</keyword>
<dbReference type="InterPro" id="IPR027417">
    <property type="entry name" value="P-loop_NTPase"/>
</dbReference>
<keyword evidence="1" id="KW-0813">Transport</keyword>
<gene>
    <name evidence="5" type="ORF">EDD34_3465</name>
</gene>
<evidence type="ECO:0000256" key="3">
    <source>
        <dbReference type="ARBA" id="ARBA00022840"/>
    </source>
</evidence>
<dbReference type="InterPro" id="IPR003593">
    <property type="entry name" value="AAA+_ATPase"/>
</dbReference>
<keyword evidence="3 5" id="KW-0067">ATP-binding</keyword>
<protein>
    <submittedName>
        <fullName evidence="5">Putative ABC transport system ATP-binding protein</fullName>
    </submittedName>
</protein>
<evidence type="ECO:0000256" key="1">
    <source>
        <dbReference type="ARBA" id="ARBA00022448"/>
    </source>
</evidence>
<name>A0A3N4YQ99_9MICO</name>
<dbReference type="SUPFAM" id="SSF52540">
    <property type="entry name" value="P-loop containing nucleoside triphosphate hydrolases"/>
    <property type="match status" value="1"/>
</dbReference>
<dbReference type="InterPro" id="IPR003439">
    <property type="entry name" value="ABC_transporter-like_ATP-bd"/>
</dbReference>
<dbReference type="PROSITE" id="PS50893">
    <property type="entry name" value="ABC_TRANSPORTER_2"/>
    <property type="match status" value="1"/>
</dbReference>
<dbReference type="SMART" id="SM00382">
    <property type="entry name" value="AAA"/>
    <property type="match status" value="1"/>
</dbReference>
<dbReference type="PANTHER" id="PTHR24220:SF86">
    <property type="entry name" value="ABC TRANSPORTER ABCH.1"/>
    <property type="match status" value="1"/>
</dbReference>
<feature type="domain" description="ABC transporter" evidence="4">
    <location>
        <begin position="10"/>
        <end position="244"/>
    </location>
</feature>
<evidence type="ECO:0000259" key="4">
    <source>
        <dbReference type="PROSITE" id="PS50893"/>
    </source>
</evidence>
<accession>A0A3N4YQ99</accession>
<comment type="caution">
    <text evidence="5">The sequence shown here is derived from an EMBL/GenBank/DDBJ whole genome shotgun (WGS) entry which is preliminary data.</text>
</comment>
<dbReference type="GO" id="GO:0005886">
    <property type="term" value="C:plasma membrane"/>
    <property type="evidence" value="ECO:0007669"/>
    <property type="project" value="TreeGrafter"/>
</dbReference>
<organism evidence="5 6">
    <name type="scientific">Myceligenerans xiligouense</name>
    <dbReference type="NCBI Taxonomy" id="253184"/>
    <lineage>
        <taxon>Bacteria</taxon>
        <taxon>Bacillati</taxon>
        <taxon>Actinomycetota</taxon>
        <taxon>Actinomycetes</taxon>
        <taxon>Micrococcales</taxon>
        <taxon>Promicromonosporaceae</taxon>
        <taxon>Myceligenerans</taxon>
    </lineage>
</organism>
<keyword evidence="2" id="KW-0547">Nucleotide-binding</keyword>
<evidence type="ECO:0000313" key="5">
    <source>
        <dbReference type="EMBL" id="RPF22793.1"/>
    </source>
</evidence>
<dbReference type="PROSITE" id="PS00211">
    <property type="entry name" value="ABC_TRANSPORTER_1"/>
    <property type="match status" value="1"/>
</dbReference>
<dbReference type="Gene3D" id="3.40.50.300">
    <property type="entry name" value="P-loop containing nucleotide triphosphate hydrolases"/>
    <property type="match status" value="1"/>
</dbReference>
<dbReference type="GO" id="GO:0016887">
    <property type="term" value="F:ATP hydrolysis activity"/>
    <property type="evidence" value="ECO:0007669"/>
    <property type="project" value="InterPro"/>
</dbReference>
<dbReference type="CDD" id="cd03255">
    <property type="entry name" value="ABC_MJ0796_LolCDE_FtsE"/>
    <property type="match status" value="1"/>
</dbReference>
<evidence type="ECO:0000313" key="6">
    <source>
        <dbReference type="Proteomes" id="UP000280501"/>
    </source>
</evidence>
<dbReference type="RefSeq" id="WP_246012539.1">
    <property type="nucleotide sequence ID" value="NZ_RKQZ01000001.1"/>
</dbReference>
<dbReference type="Proteomes" id="UP000280501">
    <property type="component" value="Unassembled WGS sequence"/>
</dbReference>
<dbReference type="EMBL" id="RKQZ01000001">
    <property type="protein sequence ID" value="RPF22793.1"/>
    <property type="molecule type" value="Genomic_DNA"/>
</dbReference>
<dbReference type="InterPro" id="IPR017911">
    <property type="entry name" value="MacB-like_ATP-bd"/>
</dbReference>
<dbReference type="GO" id="GO:0022857">
    <property type="term" value="F:transmembrane transporter activity"/>
    <property type="evidence" value="ECO:0007669"/>
    <property type="project" value="TreeGrafter"/>
</dbReference>
<dbReference type="Pfam" id="PF00005">
    <property type="entry name" value="ABC_tran"/>
    <property type="match status" value="1"/>
</dbReference>
<dbReference type="FunFam" id="3.40.50.300:FF:000032">
    <property type="entry name" value="Export ABC transporter ATP-binding protein"/>
    <property type="match status" value="1"/>
</dbReference>
<dbReference type="PANTHER" id="PTHR24220">
    <property type="entry name" value="IMPORT ATP-BINDING PROTEIN"/>
    <property type="match status" value="1"/>
</dbReference>
<dbReference type="GO" id="GO:0098796">
    <property type="term" value="C:membrane protein complex"/>
    <property type="evidence" value="ECO:0007669"/>
    <property type="project" value="UniProtKB-ARBA"/>
</dbReference>
<evidence type="ECO:0000256" key="2">
    <source>
        <dbReference type="ARBA" id="ARBA00022741"/>
    </source>
</evidence>
<dbReference type="InterPro" id="IPR017871">
    <property type="entry name" value="ABC_transporter-like_CS"/>
</dbReference>
<proteinExistence type="predicted"/>
<dbReference type="InterPro" id="IPR015854">
    <property type="entry name" value="ABC_transpr_LolD-like"/>
</dbReference>